<evidence type="ECO:0000256" key="4">
    <source>
        <dbReference type="ARBA" id="ARBA00022833"/>
    </source>
</evidence>
<keyword evidence="4" id="KW-0862">Zinc</keyword>
<dbReference type="SUPFAM" id="SSF46785">
    <property type="entry name" value="Winged helix' DNA-binding domain"/>
    <property type="match status" value="1"/>
</dbReference>
<comment type="subcellular location">
    <subcellularLocation>
        <location evidence="1 9">Nucleus</location>
    </subcellularLocation>
</comment>
<dbReference type="PROSITE" id="PS50039">
    <property type="entry name" value="FORK_HEAD_3"/>
    <property type="match status" value="1"/>
</dbReference>
<keyword evidence="15" id="KW-1185">Reference proteome</keyword>
<dbReference type="EMBL" id="JAINUF010000004">
    <property type="protein sequence ID" value="KAJ8365381.1"/>
    <property type="molecule type" value="Genomic_DNA"/>
</dbReference>
<evidence type="ECO:0000256" key="7">
    <source>
        <dbReference type="ARBA" id="ARBA00023163"/>
    </source>
</evidence>
<feature type="domain" description="Fork-head" evidence="12">
    <location>
        <begin position="305"/>
        <end position="392"/>
    </location>
</feature>
<evidence type="ECO:0000256" key="5">
    <source>
        <dbReference type="ARBA" id="ARBA00023015"/>
    </source>
</evidence>
<dbReference type="PROSITE" id="PS50950">
    <property type="entry name" value="ZF_THAP"/>
    <property type="match status" value="1"/>
</dbReference>
<dbReference type="PANTHER" id="PTHR13962:SF19">
    <property type="entry name" value="FORKHEAD BOX PROTEIN N2"/>
    <property type="match status" value="1"/>
</dbReference>
<feature type="compositionally biased region" description="Basic and acidic residues" evidence="11">
    <location>
        <begin position="522"/>
        <end position="543"/>
    </location>
</feature>
<dbReference type="GO" id="GO:0005634">
    <property type="term" value="C:nucleus"/>
    <property type="evidence" value="ECO:0007669"/>
    <property type="project" value="UniProtKB-SubCell"/>
</dbReference>
<dbReference type="GO" id="GO:0000987">
    <property type="term" value="F:cis-regulatory region sequence-specific DNA binding"/>
    <property type="evidence" value="ECO:0007669"/>
    <property type="project" value="TreeGrafter"/>
</dbReference>
<name>A0A9Q1FSF6_SYNKA</name>
<evidence type="ECO:0000313" key="14">
    <source>
        <dbReference type="EMBL" id="KAJ8365381.1"/>
    </source>
</evidence>
<evidence type="ECO:0000256" key="2">
    <source>
        <dbReference type="ARBA" id="ARBA00022723"/>
    </source>
</evidence>
<reference evidence="14" key="1">
    <citation type="journal article" date="2023" name="Science">
        <title>Genome structures resolve the early diversification of teleost fishes.</title>
        <authorList>
            <person name="Parey E."/>
            <person name="Louis A."/>
            <person name="Montfort J."/>
            <person name="Bouchez O."/>
            <person name="Roques C."/>
            <person name="Iampietro C."/>
            <person name="Lluch J."/>
            <person name="Castinel A."/>
            <person name="Donnadieu C."/>
            <person name="Desvignes T."/>
            <person name="Floi Bucao C."/>
            <person name="Jouanno E."/>
            <person name="Wen M."/>
            <person name="Mejri S."/>
            <person name="Dirks R."/>
            <person name="Jansen H."/>
            <person name="Henkel C."/>
            <person name="Chen W.J."/>
            <person name="Zahm M."/>
            <person name="Cabau C."/>
            <person name="Klopp C."/>
            <person name="Thompson A.W."/>
            <person name="Robinson-Rechavi M."/>
            <person name="Braasch I."/>
            <person name="Lecointre G."/>
            <person name="Bobe J."/>
            <person name="Postlethwait J.H."/>
            <person name="Berthelot C."/>
            <person name="Roest Crollius H."/>
            <person name="Guiguen Y."/>
        </authorList>
    </citation>
    <scope>NUCLEOTIDE SEQUENCE</scope>
    <source>
        <strain evidence="14">WJC10195</strain>
    </source>
</reference>
<evidence type="ECO:0000259" key="12">
    <source>
        <dbReference type="PROSITE" id="PS50039"/>
    </source>
</evidence>
<evidence type="ECO:0000256" key="3">
    <source>
        <dbReference type="ARBA" id="ARBA00022771"/>
    </source>
</evidence>
<dbReference type="GO" id="GO:0008270">
    <property type="term" value="F:zinc ion binding"/>
    <property type="evidence" value="ECO:0007669"/>
    <property type="project" value="UniProtKB-KW"/>
</dbReference>
<dbReference type="InterPro" id="IPR001766">
    <property type="entry name" value="Fork_head_dom"/>
</dbReference>
<evidence type="ECO:0008006" key="16">
    <source>
        <dbReference type="Google" id="ProtNLM"/>
    </source>
</evidence>
<evidence type="ECO:0000256" key="8">
    <source>
        <dbReference type="ARBA" id="ARBA00023242"/>
    </source>
</evidence>
<dbReference type="PANTHER" id="PTHR13962">
    <property type="entry name" value="FORKHEAD BOX PROTEIN N3-LIKE PROTEIN-RELATED"/>
    <property type="match status" value="1"/>
</dbReference>
<gene>
    <name evidence="14" type="ORF">SKAU_G00142120</name>
</gene>
<keyword evidence="6 9" id="KW-0238">DNA-binding</keyword>
<evidence type="ECO:0000256" key="6">
    <source>
        <dbReference type="ARBA" id="ARBA00023125"/>
    </source>
</evidence>
<protein>
    <recommendedName>
        <fullName evidence="16">Forkhead box protein N2</fullName>
    </recommendedName>
</protein>
<feature type="compositionally biased region" description="Basic residues" evidence="11">
    <location>
        <begin position="551"/>
        <end position="560"/>
    </location>
</feature>
<dbReference type="Pfam" id="PF05485">
    <property type="entry name" value="THAP"/>
    <property type="match status" value="1"/>
</dbReference>
<keyword evidence="7" id="KW-0804">Transcription</keyword>
<dbReference type="InterPro" id="IPR030456">
    <property type="entry name" value="TF_fork_head_CS_2"/>
</dbReference>
<dbReference type="InterPro" id="IPR036390">
    <property type="entry name" value="WH_DNA-bd_sf"/>
</dbReference>
<keyword evidence="3 10" id="KW-0863">Zinc-finger</keyword>
<feature type="domain" description="THAP-type" evidence="13">
    <location>
        <begin position="1"/>
        <end position="83"/>
    </location>
</feature>
<feature type="region of interest" description="Disordered" evidence="11">
    <location>
        <begin position="249"/>
        <end position="303"/>
    </location>
</feature>
<dbReference type="SUPFAM" id="SSF57716">
    <property type="entry name" value="Glucocorticoid receptor-like (DNA-binding domain)"/>
    <property type="match status" value="1"/>
</dbReference>
<evidence type="ECO:0000256" key="9">
    <source>
        <dbReference type="PROSITE-ProRule" id="PRU00089"/>
    </source>
</evidence>
<accession>A0A9Q1FSF6</accession>
<feature type="compositionally biased region" description="Low complexity" evidence="11">
    <location>
        <begin position="275"/>
        <end position="292"/>
    </location>
</feature>
<keyword evidence="2" id="KW-0479">Metal-binding</keyword>
<proteinExistence type="predicted"/>
<organism evidence="14 15">
    <name type="scientific">Synaphobranchus kaupii</name>
    <name type="common">Kaup's arrowtooth eel</name>
    <dbReference type="NCBI Taxonomy" id="118154"/>
    <lineage>
        <taxon>Eukaryota</taxon>
        <taxon>Metazoa</taxon>
        <taxon>Chordata</taxon>
        <taxon>Craniata</taxon>
        <taxon>Vertebrata</taxon>
        <taxon>Euteleostomi</taxon>
        <taxon>Actinopterygii</taxon>
        <taxon>Neopterygii</taxon>
        <taxon>Teleostei</taxon>
        <taxon>Anguilliformes</taxon>
        <taxon>Synaphobranchidae</taxon>
        <taxon>Synaphobranchus</taxon>
    </lineage>
</organism>
<dbReference type="InterPro" id="IPR047119">
    <property type="entry name" value="FOXN2/3-like"/>
</dbReference>
<feature type="region of interest" description="Disordered" evidence="11">
    <location>
        <begin position="201"/>
        <end position="231"/>
    </location>
</feature>
<feature type="region of interest" description="Disordered" evidence="11">
    <location>
        <begin position="473"/>
        <end position="574"/>
    </location>
</feature>
<dbReference type="Gene3D" id="1.10.10.10">
    <property type="entry name" value="Winged helix-like DNA-binding domain superfamily/Winged helix DNA-binding domain"/>
    <property type="match status" value="1"/>
</dbReference>
<feature type="compositionally biased region" description="Gly residues" evidence="11">
    <location>
        <begin position="217"/>
        <end position="227"/>
    </location>
</feature>
<evidence type="ECO:0000256" key="1">
    <source>
        <dbReference type="ARBA" id="ARBA00004123"/>
    </source>
</evidence>
<comment type="caution">
    <text evidence="14">The sequence shown here is derived from an EMBL/GenBank/DDBJ whole genome shotgun (WGS) entry which is preliminary data.</text>
</comment>
<dbReference type="PRINTS" id="PR00053">
    <property type="entry name" value="FORKHEAD"/>
</dbReference>
<dbReference type="InterPro" id="IPR006612">
    <property type="entry name" value="THAP_Znf"/>
</dbReference>
<evidence type="ECO:0000313" key="15">
    <source>
        <dbReference type="Proteomes" id="UP001152622"/>
    </source>
</evidence>
<dbReference type="Proteomes" id="UP001152622">
    <property type="component" value="Chromosome 4"/>
</dbReference>
<evidence type="ECO:0000256" key="11">
    <source>
        <dbReference type="SAM" id="MobiDB-lite"/>
    </source>
</evidence>
<dbReference type="InterPro" id="IPR018122">
    <property type="entry name" value="TF_fork_head_CS_1"/>
</dbReference>
<keyword evidence="8 9" id="KW-0539">Nucleus</keyword>
<dbReference type="SMART" id="SM00980">
    <property type="entry name" value="THAP"/>
    <property type="match status" value="1"/>
</dbReference>
<dbReference type="PROSITE" id="PS00657">
    <property type="entry name" value="FORK_HEAD_1"/>
    <property type="match status" value="1"/>
</dbReference>
<dbReference type="Pfam" id="PF00250">
    <property type="entry name" value="Forkhead"/>
    <property type="match status" value="1"/>
</dbReference>
<dbReference type="PROSITE" id="PS00658">
    <property type="entry name" value="FORK_HEAD_2"/>
    <property type="match status" value="1"/>
</dbReference>
<dbReference type="GO" id="GO:0003700">
    <property type="term" value="F:DNA-binding transcription factor activity"/>
    <property type="evidence" value="ECO:0007669"/>
    <property type="project" value="InterPro"/>
</dbReference>
<dbReference type="AlphaFoldDB" id="A0A9Q1FSF6"/>
<dbReference type="OrthoDB" id="6754832at2759"/>
<dbReference type="InterPro" id="IPR036388">
    <property type="entry name" value="WH-like_DNA-bd_sf"/>
</dbReference>
<keyword evidence="5" id="KW-0805">Transcription regulation</keyword>
<dbReference type="SMART" id="SM00339">
    <property type="entry name" value="FH"/>
    <property type="match status" value="1"/>
</dbReference>
<sequence length="624" mass="68220">MGQCFVPDCNHQSERDTCKFFRFPKDVELFNIWAKLCRREDKDPNPGSRVCSCHFVNGERKNDPHIFKRNARKFKTSSVPSPLGERKGRKFEKVGLHATVTRKSTDDAVVSGARRKQTCSNATQTFPQRLEATIFTVDIDGLKRRPGSMENAKSKLAIARLQDPPGAMGPIFGMSPDKKAETPGPLAEQAGLRALLGAGTLPEAESAASPRATSLDGVGGMMGGPEGGAEDEELTNLNWLHENLLQNFTLGGPEAQPSGSPLFDIEGDGGLPHALSSSDSPTSSSLSSTSLPRGRSREKDPLKSKPPFSFSLLIYMAIEQSPHKSLPVKDIYGWILEHFPYFSSAPTGWKNSVRHNLSLNKCFRKVDKSLGKVSGKGSLWCVDPKYRPNLLQALKKQHLPTGQAFCTPPSSPLSASSPPRHLLLRDQCCSVKESDIDAATAMMLLNSAPEHHPEPYGRDDPIDLSQRDLVVVSRDPKQDHNYSSVPQQRRASRSRSSSLSSLDEGLGRVPRKTHRAGSEGFHSNEDSDPSPDHDPNNGGEELKAGPGQRSARGRPGRRPKAIALGCGHTRASAEVPRKRVWLEAKTEVDEELKEAAGSLLHLAGIRTSLEATKRTARSKKHCRK</sequence>
<feature type="DNA-binding region" description="Fork-head" evidence="9">
    <location>
        <begin position="305"/>
        <end position="392"/>
    </location>
</feature>
<feature type="compositionally biased region" description="Low complexity" evidence="11">
    <location>
        <begin position="483"/>
        <end position="501"/>
    </location>
</feature>
<evidence type="ECO:0000256" key="10">
    <source>
        <dbReference type="PROSITE-ProRule" id="PRU00309"/>
    </source>
</evidence>
<evidence type="ECO:0000259" key="13">
    <source>
        <dbReference type="PROSITE" id="PS50950"/>
    </source>
</evidence>